<proteinExistence type="predicted"/>
<feature type="compositionally biased region" description="Polar residues" evidence="1">
    <location>
        <begin position="1"/>
        <end position="16"/>
    </location>
</feature>
<gene>
    <name evidence="2" type="ORF">PHISCL_08744</name>
</gene>
<protein>
    <submittedName>
        <fullName evidence="2">Uncharacterized protein</fullName>
    </submittedName>
</protein>
<feature type="region of interest" description="Disordered" evidence="1">
    <location>
        <begin position="1"/>
        <end position="22"/>
    </location>
</feature>
<comment type="caution">
    <text evidence="2">The sequence shown here is derived from an EMBL/GenBank/DDBJ whole genome shotgun (WGS) entry which is preliminary data.</text>
</comment>
<feature type="region of interest" description="Disordered" evidence="1">
    <location>
        <begin position="56"/>
        <end position="109"/>
    </location>
</feature>
<evidence type="ECO:0000313" key="3">
    <source>
        <dbReference type="Proteomes" id="UP000266188"/>
    </source>
</evidence>
<evidence type="ECO:0000256" key="1">
    <source>
        <dbReference type="SAM" id="MobiDB-lite"/>
    </source>
</evidence>
<name>A0A3A2Z7Q8_9EURO</name>
<accession>A0A3A2Z7Q8</accession>
<keyword evidence="3" id="KW-1185">Reference proteome</keyword>
<reference evidence="3" key="1">
    <citation type="submission" date="2017-02" db="EMBL/GenBank/DDBJ databases">
        <authorList>
            <person name="Tafer H."/>
            <person name="Lopandic K."/>
        </authorList>
    </citation>
    <scope>NUCLEOTIDE SEQUENCE [LARGE SCALE GENOMIC DNA]</scope>
    <source>
        <strain evidence="3">CBS 366.77</strain>
    </source>
</reference>
<organism evidence="2 3">
    <name type="scientific">Aspergillus sclerotialis</name>
    <dbReference type="NCBI Taxonomy" id="2070753"/>
    <lineage>
        <taxon>Eukaryota</taxon>
        <taxon>Fungi</taxon>
        <taxon>Dikarya</taxon>
        <taxon>Ascomycota</taxon>
        <taxon>Pezizomycotina</taxon>
        <taxon>Eurotiomycetes</taxon>
        <taxon>Eurotiomycetidae</taxon>
        <taxon>Eurotiales</taxon>
        <taxon>Aspergillaceae</taxon>
        <taxon>Aspergillus</taxon>
        <taxon>Aspergillus subgen. Polypaecilum</taxon>
    </lineage>
</organism>
<dbReference type="AlphaFoldDB" id="A0A3A2Z7Q8"/>
<dbReference type="STRING" id="2070753.A0A3A2Z7Q8"/>
<evidence type="ECO:0000313" key="2">
    <source>
        <dbReference type="EMBL" id="RJE18926.1"/>
    </source>
</evidence>
<dbReference type="OrthoDB" id="2446291at2759"/>
<dbReference type="EMBL" id="MVGC01000473">
    <property type="protein sequence ID" value="RJE18926.1"/>
    <property type="molecule type" value="Genomic_DNA"/>
</dbReference>
<sequence>MEPKSAQQTDPMLSNDSDADKNHDTAWWYRRRLPSPISEDESSFTKSTKASFDDAEMAYSSPQPVSPPSYELHRVSAPTPLNRSPSMVYPERMRQQNHRSGSPPTKKVSFSMGYRADCDKCRNKIPGHYSHIIRG</sequence>
<dbReference type="Proteomes" id="UP000266188">
    <property type="component" value="Unassembled WGS sequence"/>
</dbReference>